<dbReference type="GO" id="GO:0008168">
    <property type="term" value="F:methyltransferase activity"/>
    <property type="evidence" value="ECO:0007669"/>
    <property type="project" value="UniProtKB-KW"/>
</dbReference>
<comment type="caution">
    <text evidence="2">The sequence shown here is derived from an EMBL/GenBank/DDBJ whole genome shotgun (WGS) entry which is preliminary data.</text>
</comment>
<gene>
    <name evidence="2" type="ORF">F8M41_019531</name>
</gene>
<keyword evidence="3" id="KW-1185">Reference proteome</keyword>
<evidence type="ECO:0000313" key="2">
    <source>
        <dbReference type="EMBL" id="KAF0504393.1"/>
    </source>
</evidence>
<dbReference type="GO" id="GO:0032259">
    <property type="term" value="P:methylation"/>
    <property type="evidence" value="ECO:0007669"/>
    <property type="project" value="UniProtKB-KW"/>
</dbReference>
<dbReference type="AlphaFoldDB" id="A0A8H4EKK8"/>
<sequence length="283" mass="32728">MGTSPSKYRKDVNCFDTISQYILSVTGVPKKFDREEEQAGLRHCIVRELFNGNFSSPIRNELNLGGLRVLDIGCGFGAWMFEMSSDFQKCHYVGVDITPQYFIVNKPKNVDFINADINNGLPFHDESFDFIHIRHLVYDLQDNEWDSLIRESVRVLRSGGYIEITETEMVTKNVGPSMAKLIKKVVDLLNEKKIGILIVDRIEEVMKSNNLQNIVRYERNFPIGTWNNDLGDAFPTYTCDTLRNALIRFNDPKDIDNELKKFITEANLYRTYFSLHKFVSQKT</sequence>
<dbReference type="InterPro" id="IPR041698">
    <property type="entry name" value="Methyltransf_25"/>
</dbReference>
<dbReference type="Gene3D" id="3.40.50.150">
    <property type="entry name" value="Vaccinia Virus protein VP39"/>
    <property type="match status" value="1"/>
</dbReference>
<accession>A0A8H4EKK8</accession>
<dbReference type="PANTHER" id="PTHR43591">
    <property type="entry name" value="METHYLTRANSFERASE"/>
    <property type="match status" value="1"/>
</dbReference>
<dbReference type="PANTHER" id="PTHR43591:SF24">
    <property type="entry name" value="2-METHOXY-6-POLYPRENYL-1,4-BENZOQUINOL METHYLASE, MITOCHONDRIAL"/>
    <property type="match status" value="1"/>
</dbReference>
<feature type="domain" description="Methyltransferase" evidence="1">
    <location>
        <begin position="69"/>
        <end position="160"/>
    </location>
</feature>
<organism evidence="2 3">
    <name type="scientific">Gigaspora margarita</name>
    <dbReference type="NCBI Taxonomy" id="4874"/>
    <lineage>
        <taxon>Eukaryota</taxon>
        <taxon>Fungi</taxon>
        <taxon>Fungi incertae sedis</taxon>
        <taxon>Mucoromycota</taxon>
        <taxon>Glomeromycotina</taxon>
        <taxon>Glomeromycetes</taxon>
        <taxon>Diversisporales</taxon>
        <taxon>Gigasporaceae</taxon>
        <taxon>Gigaspora</taxon>
    </lineage>
</organism>
<proteinExistence type="predicted"/>
<dbReference type="EMBL" id="WTPW01000507">
    <property type="protein sequence ID" value="KAF0504393.1"/>
    <property type="molecule type" value="Genomic_DNA"/>
</dbReference>
<keyword evidence="2" id="KW-0489">Methyltransferase</keyword>
<dbReference type="InterPro" id="IPR029063">
    <property type="entry name" value="SAM-dependent_MTases_sf"/>
</dbReference>
<evidence type="ECO:0000313" key="3">
    <source>
        <dbReference type="Proteomes" id="UP000439903"/>
    </source>
</evidence>
<dbReference type="Proteomes" id="UP000439903">
    <property type="component" value="Unassembled WGS sequence"/>
</dbReference>
<evidence type="ECO:0000259" key="1">
    <source>
        <dbReference type="Pfam" id="PF13649"/>
    </source>
</evidence>
<dbReference type="CDD" id="cd02440">
    <property type="entry name" value="AdoMet_MTases"/>
    <property type="match status" value="1"/>
</dbReference>
<dbReference type="OrthoDB" id="2013972at2759"/>
<protein>
    <submittedName>
        <fullName evidence="2">S-adenosyl-L-methionine-dependent methyltransferase</fullName>
    </submittedName>
</protein>
<dbReference type="Pfam" id="PF13649">
    <property type="entry name" value="Methyltransf_25"/>
    <property type="match status" value="1"/>
</dbReference>
<reference evidence="2 3" key="1">
    <citation type="journal article" date="2019" name="Environ. Microbiol.">
        <title>At the nexus of three kingdoms: the genome of the mycorrhizal fungus Gigaspora margarita provides insights into plant, endobacterial and fungal interactions.</title>
        <authorList>
            <person name="Venice F."/>
            <person name="Ghignone S."/>
            <person name="Salvioli di Fossalunga A."/>
            <person name="Amselem J."/>
            <person name="Novero M."/>
            <person name="Xianan X."/>
            <person name="Sedzielewska Toro K."/>
            <person name="Morin E."/>
            <person name="Lipzen A."/>
            <person name="Grigoriev I.V."/>
            <person name="Henrissat B."/>
            <person name="Martin F.M."/>
            <person name="Bonfante P."/>
        </authorList>
    </citation>
    <scope>NUCLEOTIDE SEQUENCE [LARGE SCALE GENOMIC DNA]</scope>
    <source>
        <strain evidence="2 3">BEG34</strain>
    </source>
</reference>
<dbReference type="SUPFAM" id="SSF53335">
    <property type="entry name" value="S-adenosyl-L-methionine-dependent methyltransferases"/>
    <property type="match status" value="1"/>
</dbReference>
<name>A0A8H4EKK8_GIGMA</name>
<keyword evidence="2" id="KW-0808">Transferase</keyword>